<organism evidence="1 2">
    <name type="scientific">Rhizopogon vinicolor AM-OR11-026</name>
    <dbReference type="NCBI Taxonomy" id="1314800"/>
    <lineage>
        <taxon>Eukaryota</taxon>
        <taxon>Fungi</taxon>
        <taxon>Dikarya</taxon>
        <taxon>Basidiomycota</taxon>
        <taxon>Agaricomycotina</taxon>
        <taxon>Agaricomycetes</taxon>
        <taxon>Agaricomycetidae</taxon>
        <taxon>Boletales</taxon>
        <taxon>Suillineae</taxon>
        <taxon>Rhizopogonaceae</taxon>
        <taxon>Rhizopogon</taxon>
    </lineage>
</organism>
<accession>A0A1B7MMM4</accession>
<keyword evidence="2" id="KW-1185">Reference proteome</keyword>
<dbReference type="InterPro" id="IPR036397">
    <property type="entry name" value="RNaseH_sf"/>
</dbReference>
<evidence type="ECO:0000313" key="2">
    <source>
        <dbReference type="Proteomes" id="UP000092154"/>
    </source>
</evidence>
<dbReference type="GO" id="GO:0003676">
    <property type="term" value="F:nucleic acid binding"/>
    <property type="evidence" value="ECO:0007669"/>
    <property type="project" value="InterPro"/>
</dbReference>
<sequence>MEYFLRAFINGAIWSNAALQTAQFVGKGPYLSRKLRVWSKAYIEDRENLPLSKSSQEWSNSRIEDEDLKEELRIHLQSLGKYVTASALVKYLAKPDIQLRYNLSQTISLKTAERWMMSCGFRWTTAQNGQYIDGHEREDVVDYRQNRFLPAWYALDSKTRKWSTIDVTQLDEEQTITGRHTVVWFHDESTFYAHDRRKKRWVHKDEKSTPQPKGQGLSLMVADFVSADYGWLRSRDGMQSARILFRAGKARDGYFSNDEIIRHAEKAMTILEKDYPDDDHVFVFDNATTHLKRADDAISARQMPKGCKDWGVNAPVRDAQGNLIRADSGKVMMQKVRIADGFHNGVPQEFYWPEGHEKAGLFKGMASILTERGFDVSKLKAQCKNFECAAGAMGCCCRRILYRQPDFANIESLLETTCKARGVQVIFLPKFHCELNFIEQCWGFAKRLYRGYPMSTKDSDLEQNVEKALDAVPLASMRRFAIRSSRFMDAYHKCLNGSQAAWAAKKYRGHRVLPSSILAELDEAKII</sequence>
<protein>
    <submittedName>
        <fullName evidence="1">Uncharacterized protein</fullName>
    </submittedName>
</protein>
<dbReference type="OrthoDB" id="10039611at2759"/>
<dbReference type="PANTHER" id="PTHR35871">
    <property type="entry name" value="EXPRESSED PROTEIN"/>
    <property type="match status" value="1"/>
</dbReference>
<proteinExistence type="predicted"/>
<dbReference type="AlphaFoldDB" id="A0A1B7MMM4"/>
<name>A0A1B7MMM4_9AGAM</name>
<dbReference type="EMBL" id="KV448699">
    <property type="protein sequence ID" value="OAX33831.1"/>
    <property type="molecule type" value="Genomic_DNA"/>
</dbReference>
<evidence type="ECO:0000313" key="1">
    <source>
        <dbReference type="EMBL" id="OAX33831.1"/>
    </source>
</evidence>
<dbReference type="PANTHER" id="PTHR35871:SF1">
    <property type="entry name" value="CXC1-LIKE CYSTEINE CLUSTER ASSOCIATED WITH KDZ TRANSPOSASES DOMAIN-CONTAINING PROTEIN"/>
    <property type="match status" value="1"/>
</dbReference>
<dbReference type="InParanoid" id="A0A1B7MMM4"/>
<gene>
    <name evidence="1" type="ORF">K503DRAFT_836237</name>
</gene>
<dbReference type="Proteomes" id="UP000092154">
    <property type="component" value="Unassembled WGS sequence"/>
</dbReference>
<reference evidence="1 2" key="1">
    <citation type="submission" date="2016-06" db="EMBL/GenBank/DDBJ databases">
        <title>Comparative genomics of the ectomycorrhizal sister species Rhizopogon vinicolor and Rhizopogon vesiculosus (Basidiomycota: Boletales) reveals a divergence of the mating type B locus.</title>
        <authorList>
            <consortium name="DOE Joint Genome Institute"/>
            <person name="Mujic A.B."/>
            <person name="Kuo A."/>
            <person name="Tritt A."/>
            <person name="Lipzen A."/>
            <person name="Chen C."/>
            <person name="Johnson J."/>
            <person name="Sharma A."/>
            <person name="Barry K."/>
            <person name="Grigoriev I.V."/>
            <person name="Spatafora J.W."/>
        </authorList>
    </citation>
    <scope>NUCLEOTIDE SEQUENCE [LARGE SCALE GENOMIC DNA]</scope>
    <source>
        <strain evidence="1 2">AM-OR11-026</strain>
    </source>
</reference>
<dbReference type="Gene3D" id="3.30.420.10">
    <property type="entry name" value="Ribonuclease H-like superfamily/Ribonuclease H"/>
    <property type="match status" value="1"/>
</dbReference>